<comment type="caution">
    <text evidence="2">The sequence shown here is derived from an EMBL/GenBank/DDBJ whole genome shotgun (WGS) entry which is preliminary data.</text>
</comment>
<evidence type="ECO:0000256" key="1">
    <source>
        <dbReference type="SAM" id="Phobius"/>
    </source>
</evidence>
<dbReference type="AlphaFoldDB" id="A0A7V9Z2L8"/>
<keyword evidence="3" id="KW-1185">Reference proteome</keyword>
<reference evidence="2 3" key="1">
    <citation type="submission" date="2020-07" db="EMBL/GenBank/DDBJ databases">
        <title>Genomic Encyclopedia of Type Strains, Phase IV (KMG-IV): sequencing the most valuable type-strain genomes for metagenomic binning, comparative biology and taxonomic classification.</title>
        <authorList>
            <person name="Goeker M."/>
        </authorList>
    </citation>
    <scope>NUCLEOTIDE SEQUENCE [LARGE SCALE GENOMIC DNA]</scope>
    <source>
        <strain evidence="2 3">DSM 25220</strain>
    </source>
</reference>
<sequence length="61" mass="6419">MDKLALLFLACVLAGFALIKLPLAGTALASIAPVTFYIGILSVLVFSLILIFKGILALIDK</sequence>
<keyword evidence="1" id="KW-0812">Transmembrane</keyword>
<name>A0A7V9Z2L8_9BACL</name>
<protein>
    <submittedName>
        <fullName evidence="2">Uncharacterized protein</fullName>
    </submittedName>
</protein>
<evidence type="ECO:0000313" key="3">
    <source>
        <dbReference type="Proteomes" id="UP000580891"/>
    </source>
</evidence>
<accession>A0A7V9Z2L8</accession>
<keyword evidence="1" id="KW-1133">Transmembrane helix</keyword>
<dbReference type="Proteomes" id="UP000580891">
    <property type="component" value="Unassembled WGS sequence"/>
</dbReference>
<dbReference type="RefSeq" id="WP_181538660.1">
    <property type="nucleotide sequence ID" value="NZ_JACDUU010000010.1"/>
</dbReference>
<organism evidence="2 3">
    <name type="scientific">[Anoxybacillus] calidus</name>
    <dbReference type="NCBI Taxonomy" id="575178"/>
    <lineage>
        <taxon>Bacteria</taxon>
        <taxon>Bacillati</taxon>
        <taxon>Bacillota</taxon>
        <taxon>Bacilli</taxon>
        <taxon>Bacillales</taxon>
        <taxon>Anoxybacillaceae</taxon>
        <taxon>Paranoxybacillus</taxon>
    </lineage>
</organism>
<evidence type="ECO:0000313" key="2">
    <source>
        <dbReference type="EMBL" id="MBA2872914.1"/>
    </source>
</evidence>
<feature type="transmembrane region" description="Helical" evidence="1">
    <location>
        <begin position="39"/>
        <end position="59"/>
    </location>
</feature>
<keyword evidence="1" id="KW-0472">Membrane</keyword>
<dbReference type="EMBL" id="JACDUU010000010">
    <property type="protein sequence ID" value="MBA2872914.1"/>
    <property type="molecule type" value="Genomic_DNA"/>
</dbReference>
<proteinExistence type="predicted"/>
<gene>
    <name evidence="2" type="ORF">HNQ85_003229</name>
</gene>